<keyword evidence="3" id="KW-0862">Zinc</keyword>
<dbReference type="AlphaFoldDB" id="A0A0G0ZG58"/>
<evidence type="ECO:0000256" key="1">
    <source>
        <dbReference type="ARBA" id="ARBA00022723"/>
    </source>
</evidence>
<evidence type="ECO:0000313" key="8">
    <source>
        <dbReference type="Proteomes" id="UP000034036"/>
    </source>
</evidence>
<evidence type="ECO:0000313" key="7">
    <source>
        <dbReference type="EMBL" id="KKS47654.1"/>
    </source>
</evidence>
<dbReference type="InterPro" id="IPR037187">
    <property type="entry name" value="DnaK_N"/>
</dbReference>
<comment type="caution">
    <text evidence="7">The sequence shown here is derived from an EMBL/GenBank/DDBJ whole genome shotgun (WGS) entry which is preliminary data.</text>
</comment>
<dbReference type="PANTHER" id="PTHR33823:SF4">
    <property type="entry name" value="GENERAL STRESS PROTEIN 16O"/>
    <property type="match status" value="1"/>
</dbReference>
<gene>
    <name evidence="7" type="ORF">UV11_C0014G0014</name>
</gene>
<organism evidence="7 8">
    <name type="scientific">Candidatus Giovannonibacteria bacterium GW2011_GWF2_42_19</name>
    <dbReference type="NCBI Taxonomy" id="1618659"/>
    <lineage>
        <taxon>Bacteria</taxon>
        <taxon>Candidatus Giovannoniibacteriota</taxon>
    </lineage>
</organism>
<dbReference type="Pfam" id="PF01258">
    <property type="entry name" value="zf-dskA_traR"/>
    <property type="match status" value="1"/>
</dbReference>
<sequence>MAFDEYKKILEEEKTKLETELAQIAHKNPKDPSDWEPKAPDMNPMMSDQSEMADVFEEMEIQAGLEYQLEERHKKVSAALKRIEDGAYGICSVCKKPIEEKRLKANPIAKNCIKHAVK</sequence>
<keyword evidence="2" id="KW-0863">Zinc-finger</keyword>
<accession>A0A0G0ZG58</accession>
<keyword evidence="1" id="KW-0479">Metal-binding</keyword>
<dbReference type="STRING" id="1618659.UV11_C0014G0014"/>
<evidence type="ECO:0000256" key="5">
    <source>
        <dbReference type="SAM" id="MobiDB-lite"/>
    </source>
</evidence>
<evidence type="ECO:0000256" key="4">
    <source>
        <dbReference type="PROSITE-ProRule" id="PRU00510"/>
    </source>
</evidence>
<reference evidence="7 8" key="1">
    <citation type="journal article" date="2015" name="Nature">
        <title>rRNA introns, odd ribosomes, and small enigmatic genomes across a large radiation of phyla.</title>
        <authorList>
            <person name="Brown C.T."/>
            <person name="Hug L.A."/>
            <person name="Thomas B.C."/>
            <person name="Sharon I."/>
            <person name="Castelle C.J."/>
            <person name="Singh A."/>
            <person name="Wilkins M.J."/>
            <person name="Williams K.H."/>
            <person name="Banfield J.F."/>
        </authorList>
    </citation>
    <scope>NUCLEOTIDE SEQUENCE [LARGE SCALE GENOMIC DNA]</scope>
</reference>
<protein>
    <recommendedName>
        <fullName evidence="6">Zinc finger DksA/TraR C4-type domain-containing protein</fullName>
    </recommendedName>
</protein>
<evidence type="ECO:0000259" key="6">
    <source>
        <dbReference type="Pfam" id="PF01258"/>
    </source>
</evidence>
<feature type="domain" description="Zinc finger DksA/TraR C4-type" evidence="6">
    <location>
        <begin position="86"/>
        <end position="113"/>
    </location>
</feature>
<feature type="region of interest" description="Disordered" evidence="5">
    <location>
        <begin position="23"/>
        <end position="46"/>
    </location>
</feature>
<feature type="compositionally biased region" description="Basic and acidic residues" evidence="5">
    <location>
        <begin position="28"/>
        <end position="39"/>
    </location>
</feature>
<feature type="zinc finger region" description="dksA C4-type" evidence="4">
    <location>
        <begin position="91"/>
        <end position="115"/>
    </location>
</feature>
<dbReference type="SUPFAM" id="SSF57716">
    <property type="entry name" value="Glucocorticoid receptor-like (DNA-binding domain)"/>
    <property type="match status" value="1"/>
</dbReference>
<dbReference type="PANTHER" id="PTHR33823">
    <property type="entry name" value="RNA POLYMERASE-BINDING TRANSCRIPTION FACTOR DKSA-RELATED"/>
    <property type="match status" value="1"/>
</dbReference>
<dbReference type="GO" id="GO:0008270">
    <property type="term" value="F:zinc ion binding"/>
    <property type="evidence" value="ECO:0007669"/>
    <property type="project" value="UniProtKB-KW"/>
</dbReference>
<dbReference type="Proteomes" id="UP000034036">
    <property type="component" value="Unassembled WGS sequence"/>
</dbReference>
<evidence type="ECO:0000256" key="3">
    <source>
        <dbReference type="ARBA" id="ARBA00022833"/>
    </source>
</evidence>
<dbReference type="EMBL" id="LCDF01000014">
    <property type="protein sequence ID" value="KKS47654.1"/>
    <property type="molecule type" value="Genomic_DNA"/>
</dbReference>
<name>A0A0G0ZG58_9BACT</name>
<dbReference type="SUPFAM" id="SSF109635">
    <property type="entry name" value="DnaK suppressor protein DksA, alpha-hairpin domain"/>
    <property type="match status" value="1"/>
</dbReference>
<dbReference type="PROSITE" id="PS51128">
    <property type="entry name" value="ZF_DKSA_2"/>
    <property type="match status" value="1"/>
</dbReference>
<proteinExistence type="predicted"/>
<dbReference type="InterPro" id="IPR000962">
    <property type="entry name" value="Znf_DskA_TraR"/>
</dbReference>
<evidence type="ECO:0000256" key="2">
    <source>
        <dbReference type="ARBA" id="ARBA00022771"/>
    </source>
</evidence>
<dbReference type="Gene3D" id="1.20.120.910">
    <property type="entry name" value="DksA, coiled-coil domain"/>
    <property type="match status" value="1"/>
</dbReference>